<feature type="region of interest" description="Disordered" evidence="2">
    <location>
        <begin position="1003"/>
        <end position="1079"/>
    </location>
</feature>
<evidence type="ECO:0000256" key="1">
    <source>
        <dbReference type="SAM" id="Coils"/>
    </source>
</evidence>
<feature type="region of interest" description="Disordered" evidence="2">
    <location>
        <begin position="1"/>
        <end position="39"/>
    </location>
</feature>
<feature type="compositionally biased region" description="Low complexity" evidence="2">
    <location>
        <begin position="220"/>
        <end position="232"/>
    </location>
</feature>
<feature type="compositionally biased region" description="Polar residues" evidence="2">
    <location>
        <begin position="1276"/>
        <end position="1288"/>
    </location>
</feature>
<keyword evidence="4" id="KW-1185">Reference proteome</keyword>
<organism evidence="3 4">
    <name type="scientific">Plenodomus tracheiphilus IPT5</name>
    <dbReference type="NCBI Taxonomy" id="1408161"/>
    <lineage>
        <taxon>Eukaryota</taxon>
        <taxon>Fungi</taxon>
        <taxon>Dikarya</taxon>
        <taxon>Ascomycota</taxon>
        <taxon>Pezizomycotina</taxon>
        <taxon>Dothideomycetes</taxon>
        <taxon>Pleosporomycetidae</taxon>
        <taxon>Pleosporales</taxon>
        <taxon>Pleosporineae</taxon>
        <taxon>Leptosphaeriaceae</taxon>
        <taxon>Plenodomus</taxon>
    </lineage>
</organism>
<feature type="region of interest" description="Disordered" evidence="2">
    <location>
        <begin position="821"/>
        <end position="991"/>
    </location>
</feature>
<evidence type="ECO:0000313" key="4">
    <source>
        <dbReference type="Proteomes" id="UP000799423"/>
    </source>
</evidence>
<name>A0A6A7B7J0_9PLEO</name>
<accession>A0A6A7B7J0</accession>
<feature type="compositionally biased region" description="Polar residues" evidence="2">
    <location>
        <begin position="415"/>
        <end position="441"/>
    </location>
</feature>
<reference evidence="3" key="1">
    <citation type="submission" date="2020-01" db="EMBL/GenBank/DDBJ databases">
        <authorList>
            <consortium name="DOE Joint Genome Institute"/>
            <person name="Haridas S."/>
            <person name="Albert R."/>
            <person name="Binder M."/>
            <person name="Bloem J."/>
            <person name="Labutti K."/>
            <person name="Salamov A."/>
            <person name="Andreopoulos B."/>
            <person name="Baker S.E."/>
            <person name="Barry K."/>
            <person name="Bills G."/>
            <person name="Bluhm B.H."/>
            <person name="Cannon C."/>
            <person name="Castanera R."/>
            <person name="Culley D.E."/>
            <person name="Daum C."/>
            <person name="Ezra D."/>
            <person name="Gonzalez J.B."/>
            <person name="Henrissat B."/>
            <person name="Kuo A."/>
            <person name="Liang C."/>
            <person name="Lipzen A."/>
            <person name="Lutzoni F."/>
            <person name="Magnuson J."/>
            <person name="Mondo S."/>
            <person name="Nolan M."/>
            <person name="Ohm R."/>
            <person name="Pangilinan J."/>
            <person name="Park H.-J."/>
            <person name="Ramirez L."/>
            <person name="Alfaro M."/>
            <person name="Sun H."/>
            <person name="Tritt A."/>
            <person name="Yoshinaga Y."/>
            <person name="Zwiers L.-H."/>
            <person name="Turgeon B.G."/>
            <person name="Goodwin S.B."/>
            <person name="Spatafora J.W."/>
            <person name="Crous P.W."/>
            <person name="Grigoriev I.V."/>
        </authorList>
    </citation>
    <scope>NUCLEOTIDE SEQUENCE</scope>
    <source>
        <strain evidence="3">IPT5</strain>
    </source>
</reference>
<feature type="compositionally biased region" description="Polar residues" evidence="2">
    <location>
        <begin position="197"/>
        <end position="219"/>
    </location>
</feature>
<feature type="compositionally biased region" description="Pro residues" evidence="2">
    <location>
        <begin position="978"/>
        <end position="987"/>
    </location>
</feature>
<feature type="compositionally biased region" description="Basic and acidic residues" evidence="2">
    <location>
        <begin position="1018"/>
        <end position="1032"/>
    </location>
</feature>
<feature type="coiled-coil region" evidence="1">
    <location>
        <begin position="624"/>
        <end position="665"/>
    </location>
</feature>
<feature type="compositionally biased region" description="Polar residues" evidence="2">
    <location>
        <begin position="960"/>
        <end position="969"/>
    </location>
</feature>
<feature type="compositionally biased region" description="Low complexity" evidence="2">
    <location>
        <begin position="1218"/>
        <end position="1229"/>
    </location>
</feature>
<evidence type="ECO:0000256" key="2">
    <source>
        <dbReference type="SAM" id="MobiDB-lite"/>
    </source>
</evidence>
<feature type="compositionally biased region" description="Polar residues" evidence="2">
    <location>
        <begin position="1033"/>
        <end position="1044"/>
    </location>
</feature>
<feature type="compositionally biased region" description="Polar residues" evidence="2">
    <location>
        <begin position="1"/>
        <end position="17"/>
    </location>
</feature>
<feature type="region of interest" description="Disordered" evidence="2">
    <location>
        <begin position="290"/>
        <end position="334"/>
    </location>
</feature>
<dbReference type="OrthoDB" id="5431474at2759"/>
<feature type="compositionally biased region" description="Polar residues" evidence="2">
    <location>
        <begin position="1008"/>
        <end position="1017"/>
    </location>
</feature>
<feature type="compositionally biased region" description="Low complexity" evidence="2">
    <location>
        <begin position="308"/>
        <end position="322"/>
    </location>
</feature>
<feature type="compositionally biased region" description="Low complexity" evidence="2">
    <location>
        <begin position="117"/>
        <end position="136"/>
    </location>
</feature>
<protein>
    <submittedName>
        <fullName evidence="3">Uncharacterized protein</fullName>
    </submittedName>
</protein>
<keyword evidence="1" id="KW-0175">Coiled coil</keyword>
<feature type="region of interest" description="Disordered" evidence="2">
    <location>
        <begin position="415"/>
        <end position="469"/>
    </location>
</feature>
<feature type="region of interest" description="Disordered" evidence="2">
    <location>
        <begin position="98"/>
        <end position="136"/>
    </location>
</feature>
<feature type="region of interest" description="Disordered" evidence="2">
    <location>
        <begin position="1255"/>
        <end position="1289"/>
    </location>
</feature>
<proteinExistence type="predicted"/>
<dbReference type="EMBL" id="MU006303">
    <property type="protein sequence ID" value="KAF2851212.1"/>
    <property type="molecule type" value="Genomic_DNA"/>
</dbReference>
<feature type="compositionally biased region" description="Polar residues" evidence="2">
    <location>
        <begin position="833"/>
        <end position="849"/>
    </location>
</feature>
<feature type="region of interest" description="Disordered" evidence="2">
    <location>
        <begin position="197"/>
        <end position="267"/>
    </location>
</feature>
<feature type="compositionally biased region" description="Basic and acidic residues" evidence="2">
    <location>
        <begin position="233"/>
        <end position="243"/>
    </location>
</feature>
<gene>
    <name evidence="3" type="ORF">T440DRAFT_467942</name>
</gene>
<feature type="compositionally biased region" description="Polar residues" evidence="2">
    <location>
        <begin position="915"/>
        <end position="925"/>
    </location>
</feature>
<feature type="compositionally biased region" description="Basic and acidic residues" evidence="2">
    <location>
        <begin position="899"/>
        <end position="908"/>
    </location>
</feature>
<evidence type="ECO:0000313" key="3">
    <source>
        <dbReference type="EMBL" id="KAF2851212.1"/>
    </source>
</evidence>
<sequence length="1354" mass="148553">MSSKRMFSWSKRQSSSEPYYRTGGLLPIDADGSTSGDALSVRKTTAEAGIQRLLQRPSSLKITSPISTHSALSPTSAQYDAAWSSAASNLQAAFNDMLHSPAPGDAGRARSASIQKPLPSRPRSVSLPTTPELPAELPGSILLENQGYPSEYTPLISWKVPQIPGTTSRDTCAADRYFSQECRLDRLSLIPEPLTHTKSVPNLNMRRSTMSNVHSRATLTSSDPTVPSPSSVQHERIRSETSARRYSRLDLQTPPSNRKKKPKQCAARIGTDAVDAVECPQPLPLSVASDVWNASTEERQDRRRDDLSPSVLPTPTTVPSTPTEDRNTSIPNQEHTKSTLQALFESLQASNEPYVASLVDAHIAEVTTLDTEAGVLEEQQNFHLHNQTSSNNLLFLVESTESPQTPTRDILHDTASTISSNSTPSFQSAQEKQQRSPQRLRNSPEMENLKRKLSSTRRPEPTSRNLLPELNQYKQNNVALQKQIESLMAKLNDSKKRERESRATCEKAEQECAGWQAKADEANGLEKSTKALQNTIDHLESRLEIANTARLDAEEQLCNMRADRSPFDTILTKLGIPITTSLRTNMATQNPHVSMSTVFSNASPSSPDDEAQELSTLSVFVTHIERLQDQVTQKDARMFELDREIEELRSKYAHLQVEHNEVTLRSDIQADLLQKSQQADTYIKRLRTSVFDREAVIGEKEKSLRAVERQLHLHKLLLQAEIRRHAKVKLARGVEDEALPALTTLAKQEDLDRWISNLNRRLQKNQPAGGTVGELSEHGAEIESLRREVDFYVREIIYYKLDIRGYKSDIRKLKRITSQLSSYGTRASDLDSESSSLRPVPTPSRSRFASVTPELGPSNTTSPIATGPMCMSPLSGRPITPKMANLELNSVPTPPDSASHSDRTERQRPGLKIYTTPQINPQNLVDSIVPPHTKDICNDSDTGALPPGPKGSVEERRKPTSSARGQNTFGELLAPLPLTTPDPPHQPDVPRNMSESLVELRATIGTPKRSSSVQHNKPSADEEKPTSNRERSASFSDAASSNVSPGRPSRPRLGLFRFSNASSKPSVTRPRTPQSDMTDAHMQRFPEADDIAGDNRLQRDLSTSKNEFKFPLLPGQGAMHDFVDPTMPPSPTTDPQVVPATSNVVNPHMETSPPLERKPSAVSIANIPFVSSMGSPHDPALITPTPEYRPTSCSITRNAPLKINPSIARTGVGGTMASSTPLTSPVSPTNASNGMPPPKPKMVPSVRSIFATPAAENLSNTAEQETGPRQRGPHTPSHSRTVSGSSIRTVIRMPKLRDKESKDTGIVRKDSISHPQPLASPFSLGRSMSVGSVGRHTGVGRSDGGAVYGIGEAI</sequence>
<feature type="compositionally biased region" description="Polar residues" evidence="2">
    <location>
        <begin position="1059"/>
        <end position="1077"/>
    </location>
</feature>
<feature type="compositionally biased region" description="Basic and acidic residues" evidence="2">
    <location>
        <begin position="296"/>
        <end position="307"/>
    </location>
</feature>
<dbReference type="Proteomes" id="UP000799423">
    <property type="component" value="Unassembled WGS sequence"/>
</dbReference>
<feature type="region of interest" description="Disordered" evidence="2">
    <location>
        <begin position="1210"/>
        <end position="1238"/>
    </location>
</feature>
<feature type="coiled-coil region" evidence="1">
    <location>
        <begin position="470"/>
        <end position="556"/>
    </location>
</feature>